<protein>
    <recommendedName>
        <fullName evidence="4">Ubiquitin-like domain-containing protein</fullName>
    </recommendedName>
</protein>
<evidence type="ECO:0008006" key="4">
    <source>
        <dbReference type="Google" id="ProtNLM"/>
    </source>
</evidence>
<dbReference type="KEGG" id="edi:EDI_135480"/>
<reference evidence="3" key="1">
    <citation type="submission" date="2007-12" db="EMBL/GenBank/DDBJ databases">
        <title>Annotation of Entamoeba dispar SAW760.</title>
        <authorList>
            <person name="Lorenzi H."/>
            <person name="Inman J."/>
            <person name="Schobel S."/>
            <person name="Amedeo P."/>
            <person name="Caler E."/>
        </authorList>
    </citation>
    <scope>NUCLEOTIDE SEQUENCE [LARGE SCALE GENOMIC DNA]</scope>
    <source>
        <strain evidence="3">ATCC PRA-260 / SAW760</strain>
    </source>
</reference>
<dbReference type="RefSeq" id="XP_001736681.1">
    <property type="nucleotide sequence ID" value="XM_001736629.1"/>
</dbReference>
<keyword evidence="3" id="KW-1185">Reference proteome</keyword>
<dbReference type="Gene3D" id="3.10.20.90">
    <property type="entry name" value="Phosphatidylinositol 3-kinase Catalytic Subunit, Chain A, domain 1"/>
    <property type="match status" value="1"/>
</dbReference>
<dbReference type="OMA" id="FQMEINA"/>
<gene>
    <name evidence="2" type="ORF">EDI_135480</name>
</gene>
<dbReference type="AlphaFoldDB" id="B0EEI0"/>
<evidence type="ECO:0000313" key="2">
    <source>
        <dbReference type="EMBL" id="EDR27094.1"/>
    </source>
</evidence>
<dbReference type="EMBL" id="DS548949">
    <property type="protein sequence ID" value="EDR27094.1"/>
    <property type="molecule type" value="Genomic_DNA"/>
</dbReference>
<evidence type="ECO:0000313" key="3">
    <source>
        <dbReference type="Proteomes" id="UP000008076"/>
    </source>
</evidence>
<dbReference type="GeneID" id="5881677"/>
<feature type="region of interest" description="Disordered" evidence="1">
    <location>
        <begin position="225"/>
        <end position="244"/>
    </location>
</feature>
<accession>B0EEI0</accession>
<organism evidence="3">
    <name type="scientific">Entamoeba dispar (strain ATCC PRA-260 / SAW760)</name>
    <dbReference type="NCBI Taxonomy" id="370354"/>
    <lineage>
        <taxon>Eukaryota</taxon>
        <taxon>Amoebozoa</taxon>
        <taxon>Evosea</taxon>
        <taxon>Archamoebae</taxon>
        <taxon>Mastigamoebida</taxon>
        <taxon>Entamoebidae</taxon>
        <taxon>Entamoeba</taxon>
    </lineage>
</organism>
<feature type="compositionally biased region" description="Polar residues" evidence="1">
    <location>
        <begin position="225"/>
        <end position="239"/>
    </location>
</feature>
<name>B0EEI0_ENTDS</name>
<evidence type="ECO:0000256" key="1">
    <source>
        <dbReference type="SAM" id="MobiDB-lite"/>
    </source>
</evidence>
<dbReference type="Proteomes" id="UP000008076">
    <property type="component" value="Unassembled WGS sequence"/>
</dbReference>
<dbReference type="OrthoDB" id="10347943at2759"/>
<proteinExistence type="predicted"/>
<dbReference type="InterPro" id="IPR029071">
    <property type="entry name" value="Ubiquitin-like_domsf"/>
</dbReference>
<sequence length="513" mass="59372">MEDKKQIKVFVKCLEKNQTTMFKMNFDDIADKLYLQCFEQFQMEINAPLRLICKGKILDPHKSLEQNEVYDNSLCYLHSPDIQRTLSIDEDAINALMDDVARDFGLRNNPRIILYVNNPNTGEMVRVVRTPTVVINTQNESSINTTNSQQSQTNNETNNVTRTQETEEQPTFNQIIEQSLLNLLQNINNQNFQVVRANQPEQNPLENQQNSTENQQTVGSQVINTTNNNSQIRQNNDQNGLREEQQRREINQPHINPIPPSSHNNTISNSNSTLLNQLRSFDNQFITRPIPTISFQILDMRPRPIPIDNLHTFRGSTRTVLHSVGQERTCQQENSSTTPIQPNNSHTEEKINRLLFELFVTLIFNEREEDVAKEVIQSLSTISNNKEEIIGTFINGTATLLTSLLSESTNEIKHSLLRDVLNIIYYNLYEFYSNDPLTPQQLLYYFKKDIYDIIELNKKYSINSILDLFHRLLHHIVSHASLPPKVNSMISPSIETEEQFLKAVQRCHEVFKL</sequence>
<feature type="region of interest" description="Disordered" evidence="1">
    <location>
        <begin position="138"/>
        <end position="169"/>
    </location>
</feature>
<dbReference type="SUPFAM" id="SSF54236">
    <property type="entry name" value="Ubiquitin-like"/>
    <property type="match status" value="1"/>
</dbReference>
<feature type="compositionally biased region" description="Low complexity" evidence="1">
    <location>
        <begin position="138"/>
        <end position="159"/>
    </location>
</feature>